<feature type="transmembrane region" description="Helical" evidence="8">
    <location>
        <begin position="129"/>
        <end position="149"/>
    </location>
</feature>
<dbReference type="InterPro" id="IPR000515">
    <property type="entry name" value="MetI-like"/>
</dbReference>
<dbReference type="PANTHER" id="PTHR43470:SF3">
    <property type="entry name" value="PHOSPHATE TRANSPORT SYSTEM PERMEASE PROTEIN PSTA-RELATED"/>
    <property type="match status" value="1"/>
</dbReference>
<evidence type="ECO:0000256" key="1">
    <source>
        <dbReference type="ARBA" id="ARBA00004651"/>
    </source>
</evidence>
<reference evidence="10" key="1">
    <citation type="journal article" date="2020" name="mSystems">
        <title>Genome- and Community-Level Interaction Insights into Carbon Utilization and Element Cycling Functions of Hydrothermarchaeota in Hydrothermal Sediment.</title>
        <authorList>
            <person name="Zhou Z."/>
            <person name="Liu Y."/>
            <person name="Xu W."/>
            <person name="Pan J."/>
            <person name="Luo Z.H."/>
            <person name="Li M."/>
        </authorList>
    </citation>
    <scope>NUCLEOTIDE SEQUENCE [LARGE SCALE GENOMIC DNA]</scope>
    <source>
        <strain evidence="10">SpSt-780</strain>
    </source>
</reference>
<evidence type="ECO:0000256" key="4">
    <source>
        <dbReference type="ARBA" id="ARBA00022475"/>
    </source>
</evidence>
<dbReference type="PANTHER" id="PTHR43470">
    <property type="entry name" value="PHOSPHATE TRANSPORT SYSTEM PERMEASE PROTEIN PSTA-RELATED"/>
    <property type="match status" value="1"/>
</dbReference>
<evidence type="ECO:0000256" key="5">
    <source>
        <dbReference type="ARBA" id="ARBA00022692"/>
    </source>
</evidence>
<accession>A0A7C4Y6H6</accession>
<evidence type="ECO:0000259" key="9">
    <source>
        <dbReference type="PROSITE" id="PS50928"/>
    </source>
</evidence>
<keyword evidence="7 8" id="KW-0472">Membrane</keyword>
<keyword evidence="3" id="KW-0813">Transport</keyword>
<comment type="subcellular location">
    <subcellularLocation>
        <location evidence="1 8">Cell membrane</location>
        <topology evidence="1 8">Multi-pass membrane protein</topology>
    </subcellularLocation>
</comment>
<evidence type="ECO:0000256" key="8">
    <source>
        <dbReference type="RuleBase" id="RU363043"/>
    </source>
</evidence>
<feature type="transmembrane region" description="Helical" evidence="8">
    <location>
        <begin position="99"/>
        <end position="123"/>
    </location>
</feature>
<gene>
    <name evidence="10" type="primary">pstA</name>
    <name evidence="10" type="ORF">ENV67_08825</name>
</gene>
<comment type="similarity">
    <text evidence="2 8">Belongs to the binding-protein-dependent transport system permease family. CysTW subfamily.</text>
</comment>
<dbReference type="CDD" id="cd06261">
    <property type="entry name" value="TM_PBP2"/>
    <property type="match status" value="1"/>
</dbReference>
<comment type="caution">
    <text evidence="10">The sequence shown here is derived from an EMBL/GenBank/DDBJ whole genome shotgun (WGS) entry which is preliminary data.</text>
</comment>
<feature type="domain" description="ABC transmembrane type-1" evidence="9">
    <location>
        <begin position="62"/>
        <end position="270"/>
    </location>
</feature>
<keyword evidence="6 8" id="KW-1133">Transmembrane helix</keyword>
<protein>
    <recommendedName>
        <fullName evidence="8">Phosphate transport system permease protein PstA</fullName>
    </recommendedName>
</protein>
<evidence type="ECO:0000256" key="7">
    <source>
        <dbReference type="ARBA" id="ARBA00023136"/>
    </source>
</evidence>
<dbReference type="GO" id="GO:0035435">
    <property type="term" value="P:phosphate ion transmembrane transport"/>
    <property type="evidence" value="ECO:0007669"/>
    <property type="project" value="InterPro"/>
</dbReference>
<dbReference type="PROSITE" id="PS50928">
    <property type="entry name" value="ABC_TM1"/>
    <property type="match status" value="1"/>
</dbReference>
<evidence type="ECO:0000313" key="10">
    <source>
        <dbReference type="EMBL" id="HGW92622.1"/>
    </source>
</evidence>
<keyword evidence="4 8" id="KW-1003">Cell membrane</keyword>
<dbReference type="SUPFAM" id="SSF161098">
    <property type="entry name" value="MetI-like"/>
    <property type="match status" value="1"/>
</dbReference>
<organism evidence="10">
    <name type="scientific">candidate division WOR-3 bacterium</name>
    <dbReference type="NCBI Taxonomy" id="2052148"/>
    <lineage>
        <taxon>Bacteria</taxon>
        <taxon>Bacteria division WOR-3</taxon>
    </lineage>
</organism>
<dbReference type="Gene3D" id="1.10.3720.10">
    <property type="entry name" value="MetI-like"/>
    <property type="match status" value="1"/>
</dbReference>
<dbReference type="EMBL" id="DTHG01000105">
    <property type="protein sequence ID" value="HGW92622.1"/>
    <property type="molecule type" value="Genomic_DNA"/>
</dbReference>
<feature type="transmembrane region" description="Helical" evidence="8">
    <location>
        <begin position="12"/>
        <end position="37"/>
    </location>
</feature>
<sequence>MKRRLFSFIGINFLRSSTLLSISFIFFLISIIILKGFQVINWEFITQPPKEFMTKGGIFPAIVGTFYLTFLSIIVASPIGILTGIFLVEYSRKNWFLSLIKITIGTLSGIPSIIFALFGLAIFVVLFRFGVSILSGGLTLAVMILPTIIKTTEEAIRTVPDNFREAAYALGAKKSETIIKVVLPVALPNILTGIIVSVGRAAGETAPILFTAATFYTRKLPKSIFEETMALPYHIYALMTEGTQAKSQVPIAYGTALVLLALVFLMNGFAIFIRYKMRRGKKW</sequence>
<feature type="transmembrane region" description="Helical" evidence="8">
    <location>
        <begin position="57"/>
        <end position="87"/>
    </location>
</feature>
<evidence type="ECO:0000256" key="3">
    <source>
        <dbReference type="ARBA" id="ARBA00022448"/>
    </source>
</evidence>
<dbReference type="Pfam" id="PF00528">
    <property type="entry name" value="BPD_transp_1"/>
    <property type="match status" value="1"/>
</dbReference>
<feature type="transmembrane region" description="Helical" evidence="8">
    <location>
        <begin position="251"/>
        <end position="273"/>
    </location>
</feature>
<name>A0A7C4Y6H6_UNCW3</name>
<dbReference type="NCBIfam" id="TIGR00974">
    <property type="entry name" value="3a0107s02c"/>
    <property type="match status" value="1"/>
</dbReference>
<keyword evidence="5 8" id="KW-0812">Transmembrane</keyword>
<dbReference type="AlphaFoldDB" id="A0A7C4Y6H6"/>
<evidence type="ECO:0000256" key="2">
    <source>
        <dbReference type="ARBA" id="ARBA00007069"/>
    </source>
</evidence>
<dbReference type="GO" id="GO:0005315">
    <property type="term" value="F:phosphate transmembrane transporter activity"/>
    <property type="evidence" value="ECO:0007669"/>
    <property type="project" value="InterPro"/>
</dbReference>
<dbReference type="InterPro" id="IPR035906">
    <property type="entry name" value="MetI-like_sf"/>
</dbReference>
<feature type="transmembrane region" description="Helical" evidence="8">
    <location>
        <begin position="181"/>
        <end position="202"/>
    </location>
</feature>
<dbReference type="InterPro" id="IPR005672">
    <property type="entry name" value="Phosphate_PstA"/>
</dbReference>
<proteinExistence type="inferred from homology"/>
<evidence type="ECO:0000256" key="6">
    <source>
        <dbReference type="ARBA" id="ARBA00022989"/>
    </source>
</evidence>
<dbReference type="GO" id="GO:0005886">
    <property type="term" value="C:plasma membrane"/>
    <property type="evidence" value="ECO:0007669"/>
    <property type="project" value="UniProtKB-SubCell"/>
</dbReference>